<reference evidence="1 2" key="1">
    <citation type="submission" date="2018-02" db="EMBL/GenBank/DDBJ databases">
        <title>Discovery of a pederin family compound in a non-symbiotic bloom-forming cyanobacterium.</title>
        <authorList>
            <person name="Kust A."/>
            <person name="Mares J."/>
            <person name="Jokela J."/>
            <person name="Urajova P."/>
            <person name="Hajek J."/>
            <person name="Saurav K."/>
            <person name="Voracova K."/>
            <person name="Fewer D.P."/>
            <person name="Haapaniemi E."/>
            <person name="Permi P."/>
            <person name="Rehakova K."/>
            <person name="Sivonen K."/>
            <person name="Hrouzek P."/>
        </authorList>
    </citation>
    <scope>NUCLEOTIDE SEQUENCE [LARGE SCALE GENOMIC DNA]</scope>
    <source>
        <strain evidence="1 2">CHARLIE-1</strain>
    </source>
</reference>
<evidence type="ECO:0000313" key="1">
    <source>
        <dbReference type="EMBL" id="PPJ62254.1"/>
    </source>
</evidence>
<organism evidence="1 2">
    <name type="scientific">Cuspidothrix issatschenkoi CHARLIE-1</name>
    <dbReference type="NCBI Taxonomy" id="2052836"/>
    <lineage>
        <taxon>Bacteria</taxon>
        <taxon>Bacillati</taxon>
        <taxon>Cyanobacteriota</taxon>
        <taxon>Cyanophyceae</taxon>
        <taxon>Nostocales</taxon>
        <taxon>Aphanizomenonaceae</taxon>
        <taxon>Cuspidothrix</taxon>
    </lineage>
</organism>
<comment type="caution">
    <text evidence="1">The sequence shown here is derived from an EMBL/GenBank/DDBJ whole genome shotgun (WGS) entry which is preliminary data.</text>
</comment>
<keyword evidence="2" id="KW-1185">Reference proteome</keyword>
<dbReference type="Proteomes" id="UP000239589">
    <property type="component" value="Unassembled WGS sequence"/>
</dbReference>
<dbReference type="EMBL" id="PGEM01000131">
    <property type="protein sequence ID" value="PPJ62254.1"/>
    <property type="molecule type" value="Genomic_DNA"/>
</dbReference>
<proteinExistence type="predicted"/>
<gene>
    <name evidence="1" type="ORF">CUN59_16420</name>
</gene>
<sequence>MKNQINNINTCNLMPSSLELELLESLLESEDTTYPWNLADTASDDYFHHLEEKFDWQDFLEGELIGSADNFYQNLDIIWDKVDEVQQHNFYKNTVNSLQKALENTFSTIPGFLLTAIAQKATEVVKIEQLASEKLVQCVEALLPGWQIDDLLVLARPFAHSMRSSEPQTLTNLSRDFHQQDWANLSEIEQAKITLAIANYALQYLDQSQLQS</sequence>
<evidence type="ECO:0000313" key="2">
    <source>
        <dbReference type="Proteomes" id="UP000239589"/>
    </source>
</evidence>
<dbReference type="OrthoDB" id="422386at2"/>
<dbReference type="RefSeq" id="WP_104388846.1">
    <property type="nucleotide sequence ID" value="NZ_PGEM01000131.1"/>
</dbReference>
<protein>
    <submittedName>
        <fullName evidence="1">Uncharacterized protein</fullName>
    </submittedName>
</protein>
<name>A0A2S6CR52_9CYAN</name>
<accession>A0A2S6CR52</accession>
<dbReference type="AlphaFoldDB" id="A0A2S6CR52"/>